<evidence type="ECO:0000256" key="8">
    <source>
        <dbReference type="SAM" id="Coils"/>
    </source>
</evidence>
<dbReference type="RefSeq" id="XP_016644568.1">
    <property type="nucleotide sequence ID" value="XM_016785786.1"/>
</dbReference>
<dbReference type="SMART" id="SM01052">
    <property type="entry name" value="CAP_GLY"/>
    <property type="match status" value="1"/>
</dbReference>
<feature type="coiled-coil region" evidence="8">
    <location>
        <begin position="410"/>
        <end position="519"/>
    </location>
</feature>
<dbReference type="InterPro" id="IPR022157">
    <property type="entry name" value="Dynactin"/>
</dbReference>
<dbReference type="PROSITE" id="PS50245">
    <property type="entry name" value="CAP_GLY_2"/>
    <property type="match status" value="1"/>
</dbReference>
<dbReference type="VEuPathDB" id="FungiDB:SAPIO_CDS2869"/>
<dbReference type="GeneID" id="27721941"/>
<dbReference type="PROSITE" id="PS00845">
    <property type="entry name" value="CAP_GLY_1"/>
    <property type="match status" value="1"/>
</dbReference>
<keyword evidence="4" id="KW-0493">Microtubule</keyword>
<accession>A0A084GBQ7</accession>
<evidence type="ECO:0000256" key="9">
    <source>
        <dbReference type="SAM" id="MobiDB-lite"/>
    </source>
</evidence>
<dbReference type="Proteomes" id="UP000028545">
    <property type="component" value="Unassembled WGS sequence"/>
</dbReference>
<dbReference type="Gene3D" id="2.30.30.190">
    <property type="entry name" value="CAP Gly-rich-like domain"/>
    <property type="match status" value="1"/>
</dbReference>
<feature type="domain" description="CAP-Gly" evidence="10">
    <location>
        <begin position="24"/>
        <end position="66"/>
    </location>
</feature>
<feature type="compositionally biased region" description="Polar residues" evidence="9">
    <location>
        <begin position="151"/>
        <end position="172"/>
    </location>
</feature>
<evidence type="ECO:0000256" key="6">
    <source>
        <dbReference type="ARBA" id="ARBA00023054"/>
    </source>
</evidence>
<dbReference type="GO" id="GO:0030286">
    <property type="term" value="C:dynein complex"/>
    <property type="evidence" value="ECO:0007669"/>
    <property type="project" value="UniProtKB-KW"/>
</dbReference>
<organism evidence="11 12">
    <name type="scientific">Pseudallescheria apiosperma</name>
    <name type="common">Scedosporium apiospermum</name>
    <dbReference type="NCBI Taxonomy" id="563466"/>
    <lineage>
        <taxon>Eukaryota</taxon>
        <taxon>Fungi</taxon>
        <taxon>Dikarya</taxon>
        <taxon>Ascomycota</taxon>
        <taxon>Pezizomycotina</taxon>
        <taxon>Sordariomycetes</taxon>
        <taxon>Hypocreomycetidae</taxon>
        <taxon>Microascales</taxon>
        <taxon>Microascaceae</taxon>
        <taxon>Scedosporium</taxon>
    </lineage>
</organism>
<evidence type="ECO:0000256" key="2">
    <source>
        <dbReference type="ARBA" id="ARBA00011010"/>
    </source>
</evidence>
<evidence type="ECO:0000313" key="11">
    <source>
        <dbReference type="EMBL" id="KEZ44769.1"/>
    </source>
</evidence>
<feature type="compositionally biased region" description="Basic and acidic residues" evidence="9">
    <location>
        <begin position="192"/>
        <end position="210"/>
    </location>
</feature>
<keyword evidence="7" id="KW-0206">Cytoskeleton</keyword>
<keyword evidence="6 8" id="KW-0175">Coiled coil</keyword>
<evidence type="ECO:0000259" key="10">
    <source>
        <dbReference type="PROSITE" id="PS50245"/>
    </source>
</evidence>
<evidence type="ECO:0000256" key="7">
    <source>
        <dbReference type="ARBA" id="ARBA00023212"/>
    </source>
</evidence>
<dbReference type="SUPFAM" id="SSF74924">
    <property type="entry name" value="Cap-Gly domain"/>
    <property type="match status" value="1"/>
</dbReference>
<comment type="subcellular location">
    <subcellularLocation>
        <location evidence="1">Cytoplasm</location>
        <location evidence="1">Cytoskeleton</location>
    </subcellularLocation>
</comment>
<dbReference type="HOGENOM" id="CLU_002523_1_1_1"/>
<evidence type="ECO:0000313" key="12">
    <source>
        <dbReference type="Proteomes" id="UP000028545"/>
    </source>
</evidence>
<keyword evidence="5" id="KW-0243">Dynein</keyword>
<gene>
    <name evidence="11" type="ORF">SAPIO_CDS2869</name>
</gene>
<protein>
    <submittedName>
        <fullName evidence="11">Dynactin, 150 kDa isoform</fullName>
    </submittedName>
</protein>
<dbReference type="AlphaFoldDB" id="A0A084GBQ7"/>
<dbReference type="EMBL" id="JOWA01000087">
    <property type="protein sequence ID" value="KEZ44769.1"/>
    <property type="molecule type" value="Genomic_DNA"/>
</dbReference>
<keyword evidence="12" id="KW-1185">Reference proteome</keyword>
<dbReference type="GO" id="GO:0005874">
    <property type="term" value="C:microtubule"/>
    <property type="evidence" value="ECO:0007669"/>
    <property type="project" value="UniProtKB-KW"/>
</dbReference>
<dbReference type="InterPro" id="IPR036859">
    <property type="entry name" value="CAP-Gly_dom_sf"/>
</dbReference>
<evidence type="ECO:0000256" key="4">
    <source>
        <dbReference type="ARBA" id="ARBA00022701"/>
    </source>
</evidence>
<feature type="region of interest" description="Disordered" evidence="9">
    <location>
        <begin position="76"/>
        <end position="228"/>
    </location>
</feature>
<dbReference type="InterPro" id="IPR000938">
    <property type="entry name" value="CAP-Gly_domain"/>
</dbReference>
<proteinExistence type="inferred from homology"/>
<feature type="coiled-coil region" evidence="8">
    <location>
        <begin position="250"/>
        <end position="374"/>
    </location>
</feature>
<dbReference type="Pfam" id="PF01302">
    <property type="entry name" value="CAP_GLY"/>
    <property type="match status" value="1"/>
</dbReference>
<dbReference type="Pfam" id="PF12455">
    <property type="entry name" value="Dynactin"/>
    <property type="match status" value="1"/>
</dbReference>
<reference evidence="11 12" key="1">
    <citation type="journal article" date="2014" name="Genome Announc.">
        <title>Draft genome sequence of the pathogenic fungus Scedosporium apiospermum.</title>
        <authorList>
            <person name="Vandeputte P."/>
            <person name="Ghamrawi S."/>
            <person name="Rechenmann M."/>
            <person name="Iltis A."/>
            <person name="Giraud S."/>
            <person name="Fleury M."/>
            <person name="Thornton C."/>
            <person name="Delhaes L."/>
            <person name="Meyer W."/>
            <person name="Papon N."/>
            <person name="Bouchara J.P."/>
        </authorList>
    </citation>
    <scope>NUCLEOTIDE SEQUENCE [LARGE SCALE GENOMIC DNA]</scope>
    <source>
        <strain evidence="11 12">IHEM 14462</strain>
    </source>
</reference>
<comment type="caution">
    <text evidence="11">The sequence shown here is derived from an EMBL/GenBank/DDBJ whole genome shotgun (WGS) entry which is preliminary data.</text>
</comment>
<evidence type="ECO:0000256" key="1">
    <source>
        <dbReference type="ARBA" id="ARBA00004245"/>
    </source>
</evidence>
<dbReference type="OrthoDB" id="2130750at2759"/>
<feature type="compositionally biased region" description="Low complexity" evidence="9">
    <location>
        <begin position="76"/>
        <end position="90"/>
    </location>
</feature>
<dbReference type="PANTHER" id="PTHR18916">
    <property type="entry name" value="DYNACTIN 1-RELATED MICROTUBULE-BINDING"/>
    <property type="match status" value="1"/>
</dbReference>
<evidence type="ECO:0000256" key="3">
    <source>
        <dbReference type="ARBA" id="ARBA00022490"/>
    </source>
</evidence>
<comment type="similarity">
    <text evidence="2">Belongs to the dynactin 150 kDa subunit family.</text>
</comment>
<feature type="coiled-coil region" evidence="8">
    <location>
        <begin position="975"/>
        <end position="1061"/>
    </location>
</feature>
<dbReference type="OMA" id="LFEMEPV"/>
<feature type="compositionally biased region" description="Low complexity" evidence="9">
    <location>
        <begin position="99"/>
        <end position="115"/>
    </location>
</feature>
<keyword evidence="3" id="KW-0963">Cytoplasm</keyword>
<sequence length="1267" mass="141686">MTDIAVGQIVQLPNGCKGEVRFVGETAFSQGIWVGVELEDASGKNDGSVHDRRYFTCDMGRGMFVKPQALKIIGQAPPRAAPAPRAGASPTKSPTKGITPTSASSSRTNTPSNSRVPSIGTKPKTVGSVRTSMGPPPLPKTAAKPMAGSVANRQSSGSTRLANRLSLASSKPPSRAGSLRRPSADSQATGADSRRSSKEEGTMASDKSETEILSPKPRSPILTKSNPVERLTAVAQGSATGARGGRPAANDAANREIADLKTKIKILERKAMENRDKLATIPKLQQDLERYQTIIQKLQQKAQDNNESRKQVKEMEQKIAALEDAQADHETELESMLLDREMAEEQLEHVKMDLEMTKERLEVLQLEYDILHAEREEAVQGLTPEERASESWIAKDRENERLREALVRFRDITREKEAELLDQNAALEEDLKDFAVTKEQLGQCKEKLEKSSDIIEDLRQQLENALGAEDLIEDLTHRNMSLGEEVTELKAVIDELETLKELNDELEANHVQNEKEMQEELDFKDSVIAEQVRRVTQQEQGLEDMEYTLSRFRQLVTTLQTDLEDMRASHAVTETESAKLNDRSRAMLDLNMKLQLSASKAQVKAIDLELRRLEAQEAEQHLEIVKMFLPDSYKEDQNSVLAFLRFQRVSFKANMLQGFIRERVDGQVHPGHEDDVFYGRDAIDKLTWVSAMCERFANTIRRCSPEGFAKFESTLHELDPVERALNSWIDGLRKDELKEKKCADELQRTIAVLSHLGEVHLAEDLASFADETYMQTLNMQSYLESATISFTTLKAMVQRILSSSENGQDELSQHFVKRAELAIGQTRSAKLLAGKAVRALEDLKTRSLSLQPESRDAFEQVESAAQDLANLARQLGIDLHTLLTEEGRNEPYTFAEVQSTISRTTTAVTSSSESDLFSTYLAGLRVSTNQLNDLAALCSDLDQVQEFDVHPAPWVVKSNELTAQKTRPVDAEEAMRRLREEYNEARRTVAQRDDTLSTALLKIETLESRMKDAQAKVNRMGELEGDLEGVKKQNMGLMEDIEKQDRELRVLEAERDKWKKVAGDSRAFVEGVGEANTKVGQERAVATARQMDGLRGEITNLQAAVRYLREDNQRARTTEQHKYAWLAEPLKKPPSVEQRRRAVVAAEGRDVLGELLRIASSAKVYDLTTLPEDKLAWRRAKTTPQYHAAKQAEDYAAWKSWQEEVVKKSRTVLGGKHAAKAGNRALARLQIRLPGADGKVIPGTGKDVQIVGSAEWERLQAARVETD</sequence>
<evidence type="ECO:0000256" key="5">
    <source>
        <dbReference type="ARBA" id="ARBA00023017"/>
    </source>
</evidence>
<name>A0A084GBQ7_PSEDA</name>
<dbReference type="KEGG" id="sapo:SAPIO_CDS2869"/>